<sequence length="218" mass="22707">MNNTFKANLLKTLANKKGNKGFTLIELLVVVIIIGVLAAIALPNLLGQVGKARESEAKSQLGAINRAQQAFFTERGEFALESFNLEVPLGNEKFYLIVLDNDTAGLTQAQGAEQATIKGNWDAGNAAATPIDAALTSVDDAKISNGKNGTRDYLGGISYHTIDRSFATAVCRSTDRANNYTLAVGIDANMTNVGQTAPGGTAGDGLAAGCAGNTVEVK</sequence>
<dbReference type="Gene3D" id="3.30.700.10">
    <property type="entry name" value="Glycoprotein, Type 4 Pilin"/>
    <property type="match status" value="1"/>
</dbReference>
<dbReference type="Proteomes" id="UP000003477">
    <property type="component" value="Unassembled WGS sequence"/>
</dbReference>
<dbReference type="RefSeq" id="WP_007313317.1">
    <property type="nucleotide sequence ID" value="NZ_AESD01000881.1"/>
</dbReference>
<comment type="subcellular location">
    <subcellularLocation>
        <location evidence="1">Membrane</location>
        <topology evidence="1">Single-pass membrane protein</topology>
    </subcellularLocation>
</comment>
<evidence type="ECO:0000256" key="6">
    <source>
        <dbReference type="SAM" id="Phobius"/>
    </source>
</evidence>
<dbReference type="Pfam" id="PF07963">
    <property type="entry name" value="N_methyl"/>
    <property type="match status" value="1"/>
</dbReference>
<dbReference type="GeneID" id="88768871"/>
<dbReference type="PANTHER" id="PTHR30093:SF44">
    <property type="entry name" value="TYPE II SECRETION SYSTEM CORE PROTEIN G"/>
    <property type="match status" value="1"/>
</dbReference>
<accession>G5JDU1</accession>
<organism evidence="7 8">
    <name type="scientific">Crocosphaera watsonii WH 0003</name>
    <dbReference type="NCBI Taxonomy" id="423471"/>
    <lineage>
        <taxon>Bacteria</taxon>
        <taxon>Bacillati</taxon>
        <taxon>Cyanobacteriota</taxon>
        <taxon>Cyanophyceae</taxon>
        <taxon>Oscillatoriophycideae</taxon>
        <taxon>Chroococcales</taxon>
        <taxon>Aphanothecaceae</taxon>
        <taxon>Crocosphaera</taxon>
    </lineage>
</organism>
<dbReference type="PATRIC" id="fig|423471.3.peg.5212"/>
<dbReference type="NCBIfam" id="TIGR02532">
    <property type="entry name" value="IV_pilin_GFxxxE"/>
    <property type="match status" value="1"/>
</dbReference>
<dbReference type="InterPro" id="IPR045584">
    <property type="entry name" value="Pilin-like"/>
</dbReference>
<keyword evidence="3 6" id="KW-0812">Transmembrane</keyword>
<dbReference type="GO" id="GO:0016020">
    <property type="term" value="C:membrane"/>
    <property type="evidence" value="ECO:0007669"/>
    <property type="project" value="UniProtKB-SubCell"/>
</dbReference>
<dbReference type="AlphaFoldDB" id="G5JDU1"/>
<proteinExistence type="predicted"/>
<evidence type="ECO:0000256" key="5">
    <source>
        <dbReference type="ARBA" id="ARBA00023136"/>
    </source>
</evidence>
<keyword evidence="4 6" id="KW-1133">Transmembrane helix</keyword>
<dbReference type="PROSITE" id="PS00409">
    <property type="entry name" value="PROKAR_NTER_METHYL"/>
    <property type="match status" value="1"/>
</dbReference>
<gene>
    <name evidence="7" type="ORF">CWATWH0003_5580</name>
</gene>
<evidence type="ECO:0000313" key="8">
    <source>
        <dbReference type="Proteomes" id="UP000003477"/>
    </source>
</evidence>
<keyword evidence="5 6" id="KW-0472">Membrane</keyword>
<evidence type="ECO:0000256" key="1">
    <source>
        <dbReference type="ARBA" id="ARBA00004167"/>
    </source>
</evidence>
<name>G5JDU1_CROWT</name>
<reference evidence="7 8" key="1">
    <citation type="journal article" date="2011" name="Front. Microbiol.">
        <title>Two Strains of Crocosphaera watsonii with Highly Conserved Genomes are Distinguished by Strain-Specific Features.</title>
        <authorList>
            <person name="Bench S.R."/>
            <person name="Ilikchyan I.N."/>
            <person name="Tripp H.J."/>
            <person name="Zehr J.P."/>
        </authorList>
    </citation>
    <scope>NUCLEOTIDE SEQUENCE [LARGE SCALE GENOMIC DNA]</scope>
    <source>
        <strain evidence="7 8">WH 0003</strain>
    </source>
</reference>
<evidence type="ECO:0000256" key="3">
    <source>
        <dbReference type="ARBA" id="ARBA00022692"/>
    </source>
</evidence>
<comment type="caution">
    <text evidence="7">The sequence shown here is derived from an EMBL/GenBank/DDBJ whole genome shotgun (WGS) entry which is preliminary data.</text>
</comment>
<keyword evidence="2" id="KW-0488">Methylation</keyword>
<dbReference type="InterPro" id="IPR031975">
    <property type="entry name" value="Pilin_GH"/>
</dbReference>
<evidence type="ECO:0000256" key="4">
    <source>
        <dbReference type="ARBA" id="ARBA00022989"/>
    </source>
</evidence>
<dbReference type="SUPFAM" id="SSF54523">
    <property type="entry name" value="Pili subunits"/>
    <property type="match status" value="1"/>
</dbReference>
<dbReference type="InterPro" id="IPR012902">
    <property type="entry name" value="N_methyl_site"/>
</dbReference>
<dbReference type="EMBL" id="AESD01000881">
    <property type="protein sequence ID" value="EHJ09649.1"/>
    <property type="molecule type" value="Genomic_DNA"/>
</dbReference>
<evidence type="ECO:0000256" key="2">
    <source>
        <dbReference type="ARBA" id="ARBA00022481"/>
    </source>
</evidence>
<dbReference type="PANTHER" id="PTHR30093">
    <property type="entry name" value="GENERAL SECRETION PATHWAY PROTEIN G"/>
    <property type="match status" value="1"/>
</dbReference>
<feature type="transmembrane region" description="Helical" evidence="6">
    <location>
        <begin position="21"/>
        <end position="42"/>
    </location>
</feature>
<protein>
    <submittedName>
        <fullName evidence="7">Pilin polypeptide</fullName>
    </submittedName>
</protein>
<evidence type="ECO:0000313" key="7">
    <source>
        <dbReference type="EMBL" id="EHJ09649.1"/>
    </source>
</evidence>
<dbReference type="Pfam" id="PF16734">
    <property type="entry name" value="Pilin_GH"/>
    <property type="match status" value="1"/>
</dbReference>